<feature type="transmembrane region" description="Helical" evidence="1">
    <location>
        <begin position="135"/>
        <end position="152"/>
    </location>
</feature>
<keyword evidence="1" id="KW-0472">Membrane</keyword>
<reference evidence="2 3" key="1">
    <citation type="journal article" date="2019" name="Int. J. Syst. Evol. Microbiol.">
        <title>The Global Catalogue of Microorganisms (GCM) 10K type strain sequencing project: providing services to taxonomists for standard genome sequencing and annotation.</title>
        <authorList>
            <consortium name="The Broad Institute Genomics Platform"/>
            <consortium name="The Broad Institute Genome Sequencing Center for Infectious Disease"/>
            <person name="Wu L."/>
            <person name="Ma J."/>
        </authorList>
    </citation>
    <scope>NUCLEOTIDE SEQUENCE [LARGE SCALE GENOMIC DNA]</scope>
    <source>
        <strain evidence="2 3">JCM 16021</strain>
    </source>
</reference>
<name>A0ABN2XRQ4_9ACTN</name>
<dbReference type="EMBL" id="BAAAQQ010000002">
    <property type="protein sequence ID" value="GAA2116832.1"/>
    <property type="molecule type" value="Genomic_DNA"/>
</dbReference>
<protein>
    <recommendedName>
        <fullName evidence="4">DUF2304 domain-containing protein</fullName>
    </recommendedName>
</protein>
<accession>A0ABN2XRQ4</accession>
<dbReference type="InterPro" id="IPR019277">
    <property type="entry name" value="DUF2304"/>
</dbReference>
<keyword evidence="1" id="KW-0812">Transmembrane</keyword>
<evidence type="ECO:0000313" key="2">
    <source>
        <dbReference type="EMBL" id="GAA2116832.1"/>
    </source>
</evidence>
<dbReference type="Pfam" id="PF10066">
    <property type="entry name" value="DUF2304"/>
    <property type="match status" value="1"/>
</dbReference>
<keyword evidence="3" id="KW-1185">Reference proteome</keyword>
<evidence type="ECO:0000313" key="3">
    <source>
        <dbReference type="Proteomes" id="UP001500575"/>
    </source>
</evidence>
<sequence length="191" mass="20678">MLEAAPQPSDDVANDGGLIEHWDDDRGVLVKGRRLHDNTLERCGGQRGRFDLVSTCTLPDRFGVEMVLILVKVALVAAIALAGILALRGSRRAYHKVVWRVLLLLVMLAGGLSVIFPDALTEIANAVGIGRGADLLLYVTAVTFMLVSVSLFRRLSGLERRYVELARQVALTDARLAQPDELGAHTPKGTA</sequence>
<feature type="transmembrane region" description="Helical" evidence="1">
    <location>
        <begin position="67"/>
        <end position="85"/>
    </location>
</feature>
<comment type="caution">
    <text evidence="2">The sequence shown here is derived from an EMBL/GenBank/DDBJ whole genome shotgun (WGS) entry which is preliminary data.</text>
</comment>
<evidence type="ECO:0000256" key="1">
    <source>
        <dbReference type="SAM" id="Phobius"/>
    </source>
</evidence>
<organism evidence="2 3">
    <name type="scientific">Nocardioides bigeumensis</name>
    <dbReference type="NCBI Taxonomy" id="433657"/>
    <lineage>
        <taxon>Bacteria</taxon>
        <taxon>Bacillati</taxon>
        <taxon>Actinomycetota</taxon>
        <taxon>Actinomycetes</taxon>
        <taxon>Propionibacteriales</taxon>
        <taxon>Nocardioidaceae</taxon>
        <taxon>Nocardioides</taxon>
    </lineage>
</organism>
<gene>
    <name evidence="2" type="ORF">GCM10009843_07360</name>
</gene>
<keyword evidence="1" id="KW-1133">Transmembrane helix</keyword>
<proteinExistence type="predicted"/>
<feature type="transmembrane region" description="Helical" evidence="1">
    <location>
        <begin position="97"/>
        <end position="115"/>
    </location>
</feature>
<evidence type="ECO:0008006" key="4">
    <source>
        <dbReference type="Google" id="ProtNLM"/>
    </source>
</evidence>
<dbReference type="Proteomes" id="UP001500575">
    <property type="component" value="Unassembled WGS sequence"/>
</dbReference>